<dbReference type="KEGG" id="tes:BW730_01135"/>
<name>A0A1Q2CJT3_9ACTN</name>
<evidence type="ECO:0000313" key="2">
    <source>
        <dbReference type="EMBL" id="AQP46372.1"/>
    </source>
</evidence>
<dbReference type="STRING" id="1332264.BW730_01135"/>
<evidence type="ECO:0000313" key="3">
    <source>
        <dbReference type="Proteomes" id="UP000188145"/>
    </source>
</evidence>
<dbReference type="AlphaFoldDB" id="A0A1Q2CJT3"/>
<feature type="compositionally biased region" description="Basic and acidic residues" evidence="1">
    <location>
        <begin position="162"/>
        <end position="184"/>
    </location>
</feature>
<keyword evidence="3" id="KW-1185">Reference proteome</keyword>
<organism evidence="2 3">
    <name type="scientific">Tessaracoccus aquimaris</name>
    <dbReference type="NCBI Taxonomy" id="1332264"/>
    <lineage>
        <taxon>Bacteria</taxon>
        <taxon>Bacillati</taxon>
        <taxon>Actinomycetota</taxon>
        <taxon>Actinomycetes</taxon>
        <taxon>Propionibacteriales</taxon>
        <taxon>Propionibacteriaceae</taxon>
        <taxon>Tessaracoccus</taxon>
    </lineage>
</organism>
<accession>A0A1Q2CJT3</accession>
<gene>
    <name evidence="2" type="ORF">BW730_01135</name>
</gene>
<dbReference type="EMBL" id="CP019606">
    <property type="protein sequence ID" value="AQP46372.1"/>
    <property type="molecule type" value="Genomic_DNA"/>
</dbReference>
<evidence type="ECO:0008006" key="4">
    <source>
        <dbReference type="Google" id="ProtNLM"/>
    </source>
</evidence>
<feature type="region of interest" description="Disordered" evidence="1">
    <location>
        <begin position="161"/>
        <end position="184"/>
    </location>
</feature>
<evidence type="ECO:0000256" key="1">
    <source>
        <dbReference type="SAM" id="MobiDB-lite"/>
    </source>
</evidence>
<dbReference type="OrthoDB" id="4773532at2"/>
<protein>
    <recommendedName>
        <fullName evidence="4">DUF1269 domain-containing protein</fullName>
    </recommendedName>
</protein>
<proteinExistence type="predicted"/>
<dbReference type="Proteomes" id="UP000188145">
    <property type="component" value="Chromosome"/>
</dbReference>
<sequence length="197" mass="20382">MTEYVAIVTFPAVADAFKAESDLKASPVSSAVVAAALIQRDADGRLSAPEGSDLDAGGGYLGGSLIGLLVGELGGPLGMLLGWGAGGLIGGLSDLDRAQDQSSVLGSMAKKIAPGHNALILQTDEADTSALDQFVAGQGGAITRVPLGQVLDELEAEQDAAEAARKAASEELRKQRKDERHEKWDERVAALKAKFDK</sequence>
<reference evidence="3" key="1">
    <citation type="submission" date="2017-02" db="EMBL/GenBank/DDBJ databases">
        <title>Tessaracoccus aquaemaris sp. nov., isolated from the intestine of a Korean rockfish, Sebastes schlegelii, in a marine aquaculture pond.</title>
        <authorList>
            <person name="Tak E.J."/>
            <person name="Bae J.-W."/>
        </authorList>
    </citation>
    <scope>NUCLEOTIDE SEQUENCE [LARGE SCALE GENOMIC DNA]</scope>
    <source>
        <strain evidence="3">NSG39</strain>
    </source>
</reference>
<dbReference type="RefSeq" id="WP_077684700.1">
    <property type="nucleotide sequence ID" value="NZ_CP019606.1"/>
</dbReference>